<accession>A0A517ZX22</accession>
<gene>
    <name evidence="1" type="ORF">Mal52_55670</name>
</gene>
<protein>
    <submittedName>
        <fullName evidence="1">Uncharacterized protein</fullName>
    </submittedName>
</protein>
<sequence>MSARTYMISIRSLETVKKSVGSKDADLLNAFLQGLPEDSHASDYAEEMIMGSAPAMEPGCWNYVIEPLAKHLDLAPYRLPLDDWQHYDIWEEYREIADPLVSESSRQLLGFLEAGRPLVGTNVDHDGCMFGWLTASEVNSLFDELNALDPEAFEDLDGFHEEFIDALKETVDRKDELFFGAH</sequence>
<dbReference type="RefSeq" id="WP_145379661.1">
    <property type="nucleotide sequence ID" value="NZ_CP036276.1"/>
</dbReference>
<dbReference type="KEGG" id="sdyn:Mal52_55670"/>
<dbReference type="Proteomes" id="UP000319383">
    <property type="component" value="Chromosome"/>
</dbReference>
<evidence type="ECO:0000313" key="2">
    <source>
        <dbReference type="Proteomes" id="UP000319383"/>
    </source>
</evidence>
<proteinExistence type="predicted"/>
<evidence type="ECO:0000313" key="1">
    <source>
        <dbReference type="EMBL" id="QDU47039.1"/>
    </source>
</evidence>
<keyword evidence="2" id="KW-1185">Reference proteome</keyword>
<dbReference type="AlphaFoldDB" id="A0A517ZX22"/>
<name>A0A517ZX22_9PLAN</name>
<reference evidence="1 2" key="1">
    <citation type="submission" date="2019-02" db="EMBL/GenBank/DDBJ databases">
        <title>Deep-cultivation of Planctomycetes and their phenomic and genomic characterization uncovers novel biology.</title>
        <authorList>
            <person name="Wiegand S."/>
            <person name="Jogler M."/>
            <person name="Boedeker C."/>
            <person name="Pinto D."/>
            <person name="Vollmers J."/>
            <person name="Rivas-Marin E."/>
            <person name="Kohn T."/>
            <person name="Peeters S.H."/>
            <person name="Heuer A."/>
            <person name="Rast P."/>
            <person name="Oberbeckmann S."/>
            <person name="Bunk B."/>
            <person name="Jeske O."/>
            <person name="Meyerdierks A."/>
            <person name="Storesund J.E."/>
            <person name="Kallscheuer N."/>
            <person name="Luecker S."/>
            <person name="Lage O.M."/>
            <person name="Pohl T."/>
            <person name="Merkel B.J."/>
            <person name="Hornburger P."/>
            <person name="Mueller R.-W."/>
            <person name="Bruemmer F."/>
            <person name="Labrenz M."/>
            <person name="Spormann A.M."/>
            <person name="Op den Camp H."/>
            <person name="Overmann J."/>
            <person name="Amann R."/>
            <person name="Jetten M.S.M."/>
            <person name="Mascher T."/>
            <person name="Medema M.H."/>
            <person name="Devos D.P."/>
            <person name="Kaster A.-K."/>
            <person name="Ovreas L."/>
            <person name="Rohde M."/>
            <person name="Galperin M.Y."/>
            <person name="Jogler C."/>
        </authorList>
    </citation>
    <scope>NUCLEOTIDE SEQUENCE [LARGE SCALE GENOMIC DNA]</scope>
    <source>
        <strain evidence="1 2">Mal52</strain>
    </source>
</reference>
<dbReference type="EMBL" id="CP036276">
    <property type="protein sequence ID" value="QDU47039.1"/>
    <property type="molecule type" value="Genomic_DNA"/>
</dbReference>
<organism evidence="1 2">
    <name type="scientific">Symmachiella dynata</name>
    <dbReference type="NCBI Taxonomy" id="2527995"/>
    <lineage>
        <taxon>Bacteria</taxon>
        <taxon>Pseudomonadati</taxon>
        <taxon>Planctomycetota</taxon>
        <taxon>Planctomycetia</taxon>
        <taxon>Planctomycetales</taxon>
        <taxon>Planctomycetaceae</taxon>
        <taxon>Symmachiella</taxon>
    </lineage>
</organism>